<dbReference type="PANTHER" id="PTHR42818:SF1">
    <property type="entry name" value="SULFOPYRUVATE DECARBOXYLASE"/>
    <property type="match status" value="1"/>
</dbReference>
<reference evidence="6 7" key="1">
    <citation type="submission" date="2012-06" db="EMBL/GenBank/DDBJ databases">
        <title>The complete chromosome of genome of Turneriella parva DSM 21527.</title>
        <authorList>
            <consortium name="US DOE Joint Genome Institute (JGI-PGF)"/>
            <person name="Lucas S."/>
            <person name="Han J."/>
            <person name="Lapidus A."/>
            <person name="Bruce D."/>
            <person name="Goodwin L."/>
            <person name="Pitluck S."/>
            <person name="Peters L."/>
            <person name="Kyrpides N."/>
            <person name="Mavromatis K."/>
            <person name="Ivanova N."/>
            <person name="Mikhailova N."/>
            <person name="Chertkov O."/>
            <person name="Detter J.C."/>
            <person name="Tapia R."/>
            <person name="Han C."/>
            <person name="Land M."/>
            <person name="Hauser L."/>
            <person name="Markowitz V."/>
            <person name="Cheng J.-F."/>
            <person name="Hugenholtz P."/>
            <person name="Woyke T."/>
            <person name="Wu D."/>
            <person name="Gronow S."/>
            <person name="Wellnitz S."/>
            <person name="Brambilla E."/>
            <person name="Klenk H.-P."/>
            <person name="Eisen J.A."/>
        </authorList>
    </citation>
    <scope>NUCLEOTIDE SEQUENCE [LARGE SCALE GENOMIC DNA]</scope>
    <source>
        <strain evidence="7">ATCC BAA-1111 / DSM 21527 / NCTC 11395 / H</strain>
    </source>
</reference>
<feature type="domain" description="Thiamine pyrophosphate enzyme N-terminal TPP-binding" evidence="5">
    <location>
        <begin position="7"/>
        <end position="104"/>
    </location>
</feature>
<gene>
    <name evidence="6" type="ordered locus">Turpa_2339</name>
</gene>
<evidence type="ECO:0000256" key="1">
    <source>
        <dbReference type="ARBA" id="ARBA00022793"/>
    </source>
</evidence>
<dbReference type="STRING" id="869212.Turpa_2339"/>
<evidence type="ECO:0000259" key="5">
    <source>
        <dbReference type="Pfam" id="PF02776"/>
    </source>
</evidence>
<accession>I4B6S6</accession>
<dbReference type="Proteomes" id="UP000006048">
    <property type="component" value="Chromosome"/>
</dbReference>
<protein>
    <submittedName>
        <fullName evidence="6">Phosphonopyruvate decarboxylase</fullName>
        <ecNumber evidence="6">4.1.1.82</ecNumber>
    </submittedName>
</protein>
<dbReference type="GO" id="GO:0033980">
    <property type="term" value="F:phosphonopyruvate decarboxylase activity"/>
    <property type="evidence" value="ECO:0007669"/>
    <property type="project" value="UniProtKB-EC"/>
</dbReference>
<proteinExistence type="predicted"/>
<dbReference type="GO" id="GO:0030976">
    <property type="term" value="F:thiamine pyrophosphate binding"/>
    <property type="evidence" value="ECO:0007669"/>
    <property type="project" value="InterPro"/>
</dbReference>
<dbReference type="PANTHER" id="PTHR42818">
    <property type="entry name" value="SULFOPYRUVATE DECARBOXYLASE SUBUNIT ALPHA"/>
    <property type="match status" value="1"/>
</dbReference>
<dbReference type="Pfam" id="PF02775">
    <property type="entry name" value="TPP_enzyme_C"/>
    <property type="match status" value="1"/>
</dbReference>
<dbReference type="GO" id="GO:0032923">
    <property type="term" value="P:organic phosphonate biosynthetic process"/>
    <property type="evidence" value="ECO:0007669"/>
    <property type="project" value="InterPro"/>
</dbReference>
<dbReference type="RefSeq" id="WP_014803489.1">
    <property type="nucleotide sequence ID" value="NC_018020.1"/>
</dbReference>
<evidence type="ECO:0000256" key="3">
    <source>
        <dbReference type="ARBA" id="ARBA00023239"/>
    </source>
</evidence>
<dbReference type="PATRIC" id="fig|869212.3.peg.2352"/>
<dbReference type="InterPro" id="IPR011766">
    <property type="entry name" value="TPP_enzyme_TPP-bd"/>
</dbReference>
<dbReference type="OrthoDB" id="9785953at2"/>
<keyword evidence="2" id="KW-0786">Thiamine pyrophosphate</keyword>
<dbReference type="InterPro" id="IPR017684">
    <property type="entry name" value="Phosphono-pyrv_decarboxylase"/>
</dbReference>
<keyword evidence="3 6" id="KW-0456">Lyase</keyword>
<dbReference type="EMBL" id="CP002959">
    <property type="protein sequence ID" value="AFM12983.1"/>
    <property type="molecule type" value="Genomic_DNA"/>
</dbReference>
<dbReference type="EC" id="4.1.1.82" evidence="6"/>
<dbReference type="Gene3D" id="3.40.50.970">
    <property type="match status" value="2"/>
</dbReference>
<evidence type="ECO:0000313" key="7">
    <source>
        <dbReference type="Proteomes" id="UP000006048"/>
    </source>
</evidence>
<evidence type="ECO:0000313" key="6">
    <source>
        <dbReference type="EMBL" id="AFM12983.1"/>
    </source>
</evidence>
<dbReference type="NCBIfam" id="TIGR03297">
    <property type="entry name" value="Ppyr-DeCO2ase"/>
    <property type="match status" value="1"/>
</dbReference>
<dbReference type="SUPFAM" id="SSF52518">
    <property type="entry name" value="Thiamin diphosphate-binding fold (THDP-binding)"/>
    <property type="match status" value="2"/>
</dbReference>
<organism evidence="6 7">
    <name type="scientific">Turneriella parva (strain ATCC BAA-1111 / DSM 21527 / NCTC 11395 / H)</name>
    <name type="common">Leptospira parva</name>
    <dbReference type="NCBI Taxonomy" id="869212"/>
    <lineage>
        <taxon>Bacteria</taxon>
        <taxon>Pseudomonadati</taxon>
        <taxon>Spirochaetota</taxon>
        <taxon>Spirochaetia</taxon>
        <taxon>Leptospirales</taxon>
        <taxon>Leptospiraceae</taxon>
        <taxon>Turneriella</taxon>
    </lineage>
</organism>
<feature type="domain" description="Thiamine pyrophosphate enzyme TPP-binding" evidence="4">
    <location>
        <begin position="240"/>
        <end position="354"/>
    </location>
</feature>
<keyword evidence="7" id="KW-1185">Reference proteome</keyword>
<dbReference type="InterPro" id="IPR029061">
    <property type="entry name" value="THDP-binding"/>
</dbReference>
<dbReference type="CDD" id="cd07035">
    <property type="entry name" value="TPP_PYR_POX_like"/>
    <property type="match status" value="1"/>
</dbReference>
<evidence type="ECO:0000259" key="4">
    <source>
        <dbReference type="Pfam" id="PF02775"/>
    </source>
</evidence>
<sequence>MIKASTFIEEAKAAGFSLYTGVPCSYLKPFINYVIDAPDLDYIGATNEGDAVAIAAGAEIAGRRSVVMFQNSGFGNTVSPLTSLNMIFKIPSLVITTWRGEPGGPADEPQHELMGQITGELFDLMRIPWELFPSEESEVKPVLARAVAHMQKTGTPYGLIMKKDVVAPHALTTRAGNKPQGAINARPAAWQDAALARPTRGEVLAEVQKQAVKPHAVVATTGFTGRALYALSDLENQLYMVGSMGCISSFALGIARAKTDRKVIALDGDGAYLMRMGSAATLGFERPQNLVHVLLDNEVHDSTGAQATVSGTADLSLVAHACGYPQVYRCATIAEFAAQLKQALAGNELTLIHIKTAPGENPNLPRPKVTPVQVAERFRQYLQG</sequence>
<evidence type="ECO:0000256" key="2">
    <source>
        <dbReference type="ARBA" id="ARBA00023052"/>
    </source>
</evidence>
<name>I4B6S6_TURPD</name>
<dbReference type="InterPro" id="IPR012001">
    <property type="entry name" value="Thiamin_PyroP_enz_TPP-bd_dom"/>
</dbReference>
<dbReference type="HOGENOM" id="CLU_042853_0_0_12"/>
<keyword evidence="1" id="KW-0210">Decarboxylase</keyword>
<dbReference type="KEGG" id="tpx:Turpa_2339"/>
<dbReference type="AlphaFoldDB" id="I4B6S6"/>
<dbReference type="Pfam" id="PF02776">
    <property type="entry name" value="TPP_enzyme_N"/>
    <property type="match status" value="1"/>
</dbReference>
<dbReference type="InterPro" id="IPR051818">
    <property type="entry name" value="TPP_dependent_decarboxylase"/>
</dbReference>